<sequence length="146" mass="14821">MKTPTYPTLLPLLRATCASFLLLAASACGSAPTQDDAPPAPGNAGLLAQIQAEVGTAACDSTQQCQTIAIGAKACGGPERYLAWSSKDNDGKKLKALAQAQAEASRKQQQADGMMSTCSIVTDPGATCEAGRCVLQKSAMGGNAAM</sequence>
<evidence type="ECO:0000313" key="2">
    <source>
        <dbReference type="EMBL" id="TNC72315.1"/>
    </source>
</evidence>
<organism evidence="2 3">
    <name type="scientific">Janthinobacterium lividum</name>
    <dbReference type="NCBI Taxonomy" id="29581"/>
    <lineage>
        <taxon>Bacteria</taxon>
        <taxon>Pseudomonadati</taxon>
        <taxon>Pseudomonadota</taxon>
        <taxon>Betaproteobacteria</taxon>
        <taxon>Burkholderiales</taxon>
        <taxon>Oxalobacteraceae</taxon>
        <taxon>Janthinobacterium</taxon>
    </lineage>
</organism>
<dbReference type="PROSITE" id="PS51257">
    <property type="entry name" value="PROKAR_LIPOPROTEIN"/>
    <property type="match status" value="1"/>
</dbReference>
<comment type="caution">
    <text evidence="2">The sequence shown here is derived from an EMBL/GenBank/DDBJ whole genome shotgun (WGS) entry which is preliminary data.</text>
</comment>
<name>A0A5C4NEI9_9BURK</name>
<dbReference type="Proteomes" id="UP000305681">
    <property type="component" value="Unassembled WGS sequence"/>
</dbReference>
<accession>A0A5C4NEI9</accession>
<evidence type="ECO:0008006" key="4">
    <source>
        <dbReference type="Google" id="ProtNLM"/>
    </source>
</evidence>
<proteinExistence type="predicted"/>
<feature type="chain" id="PRO_5022889464" description="DUF4189 domain-containing protein" evidence="1">
    <location>
        <begin position="31"/>
        <end position="146"/>
    </location>
</feature>
<dbReference type="RefSeq" id="WP_139092630.1">
    <property type="nucleotide sequence ID" value="NZ_VDGE01000017.1"/>
</dbReference>
<keyword evidence="1" id="KW-0732">Signal</keyword>
<reference evidence="2 3" key="1">
    <citation type="submission" date="2019-06" db="EMBL/GenBank/DDBJ databases">
        <title>Genome sequence of Janthinobacterium lividum UCD_MED1.</title>
        <authorList>
            <person name="De Leon M.E."/>
            <person name="Jospin G."/>
        </authorList>
    </citation>
    <scope>NUCLEOTIDE SEQUENCE [LARGE SCALE GENOMIC DNA]</scope>
    <source>
        <strain evidence="2 3">UCD_MED1</strain>
    </source>
</reference>
<dbReference type="EMBL" id="VDGE01000017">
    <property type="protein sequence ID" value="TNC72315.1"/>
    <property type="molecule type" value="Genomic_DNA"/>
</dbReference>
<gene>
    <name evidence="2" type="ORF">FHI69_26725</name>
</gene>
<protein>
    <recommendedName>
        <fullName evidence="4">DUF4189 domain-containing protein</fullName>
    </recommendedName>
</protein>
<evidence type="ECO:0000313" key="3">
    <source>
        <dbReference type="Proteomes" id="UP000305681"/>
    </source>
</evidence>
<feature type="signal peptide" evidence="1">
    <location>
        <begin position="1"/>
        <end position="30"/>
    </location>
</feature>
<dbReference type="AlphaFoldDB" id="A0A5C4NEI9"/>
<evidence type="ECO:0000256" key="1">
    <source>
        <dbReference type="SAM" id="SignalP"/>
    </source>
</evidence>